<reference evidence="2 3" key="1">
    <citation type="submission" date="2012-05" db="EMBL/GenBank/DDBJ databases">
        <title>Recombination and specialization in a pathogen metapopulation.</title>
        <authorList>
            <person name="Gardiner A."/>
            <person name="Kemen E."/>
            <person name="Schultz-Larsen T."/>
            <person name="MacLean D."/>
            <person name="Van Oosterhout C."/>
            <person name="Jones J.D.G."/>
        </authorList>
    </citation>
    <scope>NUCLEOTIDE SEQUENCE [LARGE SCALE GENOMIC DNA]</scope>
    <source>
        <strain evidence="2 3">Ac Nc2</strain>
    </source>
</reference>
<protein>
    <submittedName>
        <fullName evidence="2">Uncharacterized protein</fullName>
    </submittedName>
</protein>
<feature type="compositionally biased region" description="Basic and acidic residues" evidence="1">
    <location>
        <begin position="137"/>
        <end position="152"/>
    </location>
</feature>
<feature type="region of interest" description="Disordered" evidence="1">
    <location>
        <begin position="135"/>
        <end position="164"/>
    </location>
</feature>
<evidence type="ECO:0000313" key="3">
    <source>
        <dbReference type="Proteomes" id="UP000053237"/>
    </source>
</evidence>
<evidence type="ECO:0000313" key="2">
    <source>
        <dbReference type="EMBL" id="CCI10572.1"/>
    </source>
</evidence>
<gene>
    <name evidence="2" type="ORF">BN9_107950</name>
</gene>
<name>A0A024FUJ5_9STRA</name>
<accession>A0A024FUJ5</accession>
<dbReference type="InParanoid" id="A0A024FUJ5"/>
<comment type="caution">
    <text evidence="2">The sequence shown here is derived from an EMBL/GenBank/DDBJ whole genome shotgun (WGS) entry which is preliminary data.</text>
</comment>
<evidence type="ECO:0000256" key="1">
    <source>
        <dbReference type="SAM" id="MobiDB-lite"/>
    </source>
</evidence>
<keyword evidence="3" id="KW-1185">Reference proteome</keyword>
<sequence>MKLFDESSKHGMEFDYRKLRERKSTKFIAQNYHNGVILFTRERERVICRSDIRTGIWIRSKLYFPFCYVDTYTSSRYCVILRKPHIEIEKSAHAKNQNTIEQAADNDKGDSDNYIAQNYIKGKCSDASTCEDDEFEREDRQKEKVDNPHIKETSLSQRHALLRT</sequence>
<dbReference type="EMBL" id="CAIX01000300">
    <property type="protein sequence ID" value="CCI10572.1"/>
    <property type="molecule type" value="Genomic_DNA"/>
</dbReference>
<dbReference type="AlphaFoldDB" id="A0A024FUJ5"/>
<organism evidence="2 3">
    <name type="scientific">Albugo candida</name>
    <dbReference type="NCBI Taxonomy" id="65357"/>
    <lineage>
        <taxon>Eukaryota</taxon>
        <taxon>Sar</taxon>
        <taxon>Stramenopiles</taxon>
        <taxon>Oomycota</taxon>
        <taxon>Peronosporomycetes</taxon>
        <taxon>Albuginales</taxon>
        <taxon>Albuginaceae</taxon>
        <taxon>Albugo</taxon>
    </lineage>
</organism>
<proteinExistence type="predicted"/>
<dbReference type="Proteomes" id="UP000053237">
    <property type="component" value="Unassembled WGS sequence"/>
</dbReference>